<evidence type="ECO:0000313" key="1">
    <source>
        <dbReference type="EMBL" id="TDR53142.1"/>
    </source>
</evidence>
<organism evidence="1 2">
    <name type="scientific">Listeria rocourtiae</name>
    <dbReference type="NCBI Taxonomy" id="647910"/>
    <lineage>
        <taxon>Bacteria</taxon>
        <taxon>Bacillati</taxon>
        <taxon>Bacillota</taxon>
        <taxon>Bacilli</taxon>
        <taxon>Bacillales</taxon>
        <taxon>Listeriaceae</taxon>
        <taxon>Listeria</taxon>
    </lineage>
</organism>
<gene>
    <name evidence="1" type="ORF">DFP96_10566</name>
</gene>
<dbReference type="RefSeq" id="WP_133620465.1">
    <property type="nucleotide sequence ID" value="NZ_JAARQJ010000006.1"/>
</dbReference>
<dbReference type="OrthoDB" id="9155736at2"/>
<name>A0A4R6ZLJ7_9LIST</name>
<dbReference type="Proteomes" id="UP000295558">
    <property type="component" value="Unassembled WGS sequence"/>
</dbReference>
<accession>A0A4R6ZLJ7</accession>
<dbReference type="EMBL" id="SNZK01000005">
    <property type="protein sequence ID" value="TDR53142.1"/>
    <property type="molecule type" value="Genomic_DNA"/>
</dbReference>
<evidence type="ECO:0000313" key="2">
    <source>
        <dbReference type="Proteomes" id="UP000295558"/>
    </source>
</evidence>
<protein>
    <submittedName>
        <fullName evidence="1">Uncharacterized protein</fullName>
    </submittedName>
</protein>
<proteinExistence type="predicted"/>
<reference evidence="1 2" key="1">
    <citation type="submission" date="2019-03" db="EMBL/GenBank/DDBJ databases">
        <title>Genomic Encyclopedia of Type Strains, Phase III (KMG-III): the genomes of soil and plant-associated and newly described type strains.</title>
        <authorList>
            <person name="Whitman W."/>
        </authorList>
    </citation>
    <scope>NUCLEOTIDE SEQUENCE [LARGE SCALE GENOMIC DNA]</scope>
    <source>
        <strain evidence="1 2">CECT 7972</strain>
    </source>
</reference>
<keyword evidence="2" id="KW-1185">Reference proteome</keyword>
<comment type="caution">
    <text evidence="1">The sequence shown here is derived from an EMBL/GenBank/DDBJ whole genome shotgun (WGS) entry which is preliminary data.</text>
</comment>
<sequence>MGFLIGLTGFVLLVCIVISLYSRFYQSRRIEVLQEMLAKKQTYANNIVGNKIVIAGGSEVLYSFDTDFLSKHLEIPAVNLGSNIGFGAGFIIDQAKLCLKSGDTLVLSLAYGLYHRPLYDVFAYEYFRMYDRKQLCRFTWGQRAYYLMKNFVLNRRFEEKSFDMSPSGAYRNIRGSELPKHKKIPLQFSTFEENTVTENLLALKKYCALHGIDLYLTYPDTLYFEIYEVDPFFEELEAFLNRYFNVIGKSGLYMYDSEYFYNSVYHVNQDGQAERTKNTLKELGRRSTRGHKAVEKWPS</sequence>
<dbReference type="AlphaFoldDB" id="A0A4R6ZLJ7"/>